<feature type="transmembrane region" description="Helical" evidence="1">
    <location>
        <begin position="277"/>
        <end position="299"/>
    </location>
</feature>
<evidence type="ECO:0008006" key="4">
    <source>
        <dbReference type="Google" id="ProtNLM"/>
    </source>
</evidence>
<dbReference type="OrthoDB" id="687732at2759"/>
<dbReference type="Gramene" id="ONI08750">
    <property type="protein sequence ID" value="ONI08750"/>
    <property type="gene ID" value="PRUPE_5G198800"/>
</dbReference>
<dbReference type="Gramene" id="ONI08751">
    <property type="protein sequence ID" value="ONI08751"/>
    <property type="gene ID" value="PRUPE_5G198800"/>
</dbReference>
<keyword evidence="3" id="KW-1185">Reference proteome</keyword>
<reference evidence="2" key="2">
    <citation type="submission" date="2016-12" db="EMBL/GenBank/DDBJ databases">
        <title>WGS assembly of Prunus persica.</title>
        <authorList>
            <person name="Verde I."/>
            <person name="Jenkins J."/>
            <person name="Dondini L."/>
            <person name="Micali S."/>
            <person name="Pagliarani G."/>
            <person name="Vendramin E."/>
            <person name="Paris R."/>
            <person name="Aramini V."/>
            <person name="Gazza L."/>
            <person name="Rossini L."/>
            <person name="Bassi D."/>
            <person name="Troggio M."/>
            <person name="Shu S."/>
            <person name="Grimwood J.H."/>
            <person name="Tartarini S."/>
            <person name="Dettori M.T."/>
            <person name="Schmutz J."/>
        </authorList>
    </citation>
    <scope>NUCLEOTIDE SEQUENCE</scope>
</reference>
<feature type="transmembrane region" description="Helical" evidence="1">
    <location>
        <begin position="28"/>
        <end position="52"/>
    </location>
</feature>
<keyword evidence="1" id="KW-1133">Transmembrane helix</keyword>
<dbReference type="Proteomes" id="UP000006882">
    <property type="component" value="Chromosome G5"/>
</dbReference>
<feature type="transmembrane region" description="Helical" evidence="1">
    <location>
        <begin position="98"/>
        <end position="119"/>
    </location>
</feature>
<gene>
    <name evidence="2" type="ORF">PRUPE_5G198800</name>
</gene>
<feature type="transmembrane region" description="Helical" evidence="1">
    <location>
        <begin position="192"/>
        <end position="214"/>
    </location>
</feature>
<sequence length="339" mass="37009">MQEDHPRISMAKAGKILRKSVHTFLQNYQFFTSIVALIALPFSASVLISQALVPSSSSLLPTIYNRLQSLFDAAGFPPSSEFFSILNHKLSQTISSSIFTIPFTLTFLLITKASVIQYLNHRKPTTFSSHPSFSSVISLYIPLLHTHIFNSFLILSANATVFSLLFIAFNFLEGFGFSSPNTLLFLSASGAVLYSIVLANALIICNLSLVLSGTERSGGYLAILKACILIRGRTATALSLALPVNLALAAIEALFQYRVVRACHFAGKLGSSMALEGLLIAYLYSVLVVLDTIVSFMFFKSCKPSSWADQEGKHSCGIEYRDEESCGGYGNLKTLKELP</sequence>
<keyword evidence="1" id="KW-0472">Membrane</keyword>
<keyword evidence="1" id="KW-0812">Transmembrane</keyword>
<dbReference type="PANTHER" id="PTHR33133:SF3">
    <property type="entry name" value="TRANSMEMBRANE PROTEIN"/>
    <property type="match status" value="1"/>
</dbReference>
<dbReference type="AlphaFoldDB" id="A0A251PB05"/>
<reference evidence="2 3" key="1">
    <citation type="journal article" date="2013" name="Nat. Genet.">
        <title>The high-quality draft genome of peach (Prunus persica) identifies unique patterns of genetic diversity, domestication and genome evolution.</title>
        <authorList>
            <consortium name="International Peach Genome Initiative"/>
            <person name="Verde I."/>
            <person name="Abbott A.G."/>
            <person name="Scalabrin S."/>
            <person name="Jung S."/>
            <person name="Shu S."/>
            <person name="Marroni F."/>
            <person name="Zhebentyayeva T."/>
            <person name="Dettori M.T."/>
            <person name="Grimwood J."/>
            <person name="Cattonaro F."/>
            <person name="Zuccolo A."/>
            <person name="Rossini L."/>
            <person name="Jenkins J."/>
            <person name="Vendramin E."/>
            <person name="Meisel L.A."/>
            <person name="Decroocq V."/>
            <person name="Sosinski B."/>
            <person name="Prochnik S."/>
            <person name="Mitros T."/>
            <person name="Policriti A."/>
            <person name="Cipriani G."/>
            <person name="Dondini L."/>
            <person name="Ficklin S."/>
            <person name="Goodstein D.M."/>
            <person name="Xuan P."/>
            <person name="Del Fabbro C."/>
            <person name="Aramini V."/>
            <person name="Copetti D."/>
            <person name="Gonzalez S."/>
            <person name="Horner D.S."/>
            <person name="Falchi R."/>
            <person name="Lucas S."/>
            <person name="Mica E."/>
            <person name="Maldonado J."/>
            <person name="Lazzari B."/>
            <person name="Bielenberg D."/>
            <person name="Pirona R."/>
            <person name="Miculan M."/>
            <person name="Barakat A."/>
            <person name="Testolin R."/>
            <person name="Stella A."/>
            <person name="Tartarini S."/>
            <person name="Tonutti P."/>
            <person name="Arus P."/>
            <person name="Orellana A."/>
            <person name="Wells C."/>
            <person name="Main D."/>
            <person name="Vizzotto G."/>
            <person name="Silva H."/>
            <person name="Salamini F."/>
            <person name="Schmutz J."/>
            <person name="Morgante M."/>
            <person name="Rokhsar D.S."/>
        </authorList>
    </citation>
    <scope>NUCLEOTIDE SEQUENCE [LARGE SCALE GENOMIC DNA]</scope>
    <source>
        <strain evidence="3">cv. Nemared</strain>
    </source>
</reference>
<protein>
    <recommendedName>
        <fullName evidence="4">Transmembrane protein</fullName>
    </recommendedName>
</protein>
<name>A0A251PB05_PRUPE</name>
<evidence type="ECO:0000313" key="2">
    <source>
        <dbReference type="EMBL" id="ONI08751.1"/>
    </source>
</evidence>
<dbReference type="PANTHER" id="PTHR33133">
    <property type="entry name" value="OS08G0107100 PROTEIN-RELATED"/>
    <property type="match status" value="1"/>
</dbReference>
<feature type="transmembrane region" description="Helical" evidence="1">
    <location>
        <begin position="152"/>
        <end position="172"/>
    </location>
</feature>
<proteinExistence type="predicted"/>
<accession>A0A251PB05</accession>
<feature type="transmembrane region" description="Helical" evidence="1">
    <location>
        <begin position="235"/>
        <end position="257"/>
    </location>
</feature>
<organism evidence="2 3">
    <name type="scientific">Prunus persica</name>
    <name type="common">Peach</name>
    <name type="synonym">Amygdalus persica</name>
    <dbReference type="NCBI Taxonomy" id="3760"/>
    <lineage>
        <taxon>Eukaryota</taxon>
        <taxon>Viridiplantae</taxon>
        <taxon>Streptophyta</taxon>
        <taxon>Embryophyta</taxon>
        <taxon>Tracheophyta</taxon>
        <taxon>Spermatophyta</taxon>
        <taxon>Magnoliopsida</taxon>
        <taxon>eudicotyledons</taxon>
        <taxon>Gunneridae</taxon>
        <taxon>Pentapetalae</taxon>
        <taxon>rosids</taxon>
        <taxon>fabids</taxon>
        <taxon>Rosales</taxon>
        <taxon>Rosaceae</taxon>
        <taxon>Amygdaloideae</taxon>
        <taxon>Amygdaleae</taxon>
        <taxon>Prunus</taxon>
    </lineage>
</organism>
<evidence type="ECO:0000313" key="3">
    <source>
        <dbReference type="Proteomes" id="UP000006882"/>
    </source>
</evidence>
<dbReference type="GO" id="GO:0016020">
    <property type="term" value="C:membrane"/>
    <property type="evidence" value="ECO:0000318"/>
    <property type="project" value="GO_Central"/>
</dbReference>
<evidence type="ECO:0000256" key="1">
    <source>
        <dbReference type="SAM" id="Phobius"/>
    </source>
</evidence>
<dbReference type="EMBL" id="CM007655">
    <property type="protein sequence ID" value="ONI08750.1"/>
    <property type="molecule type" value="Genomic_DNA"/>
</dbReference>
<dbReference type="EMBL" id="CM007655">
    <property type="protein sequence ID" value="ONI08751.1"/>
    <property type="molecule type" value="Genomic_DNA"/>
</dbReference>
<dbReference type="eggNOG" id="ENOG502QQZM">
    <property type="taxonomic scope" value="Eukaryota"/>
</dbReference>
<dbReference type="STRING" id="3760.A0A251PB05"/>